<proteinExistence type="inferred from homology"/>
<evidence type="ECO:0000256" key="3">
    <source>
        <dbReference type="ARBA" id="ARBA00024195"/>
    </source>
</evidence>
<keyword evidence="1" id="KW-1015">Disulfide bond</keyword>
<dbReference type="PROSITE" id="PS00134">
    <property type="entry name" value="TRYPSIN_HIS"/>
    <property type="match status" value="1"/>
</dbReference>
<accession>A0ABM2A4L4</accession>
<feature type="domain" description="Peptidase S1" evidence="5">
    <location>
        <begin position="254"/>
        <end position="495"/>
    </location>
</feature>
<dbReference type="CDD" id="cd00190">
    <property type="entry name" value="Tryp_SPc"/>
    <property type="match status" value="1"/>
</dbReference>
<keyword evidence="7" id="KW-1185">Reference proteome</keyword>
<reference evidence="7" key="1">
    <citation type="journal article" date="2015" name="Proc. Natl. Acad. Sci. U.S.A.">
        <title>Genome sequence of the Asian Tiger mosquito, Aedes albopictus, reveals insights into its biology, genetics, and evolution.</title>
        <authorList>
            <person name="Chen X.G."/>
            <person name="Jiang X."/>
            <person name="Gu J."/>
            <person name="Xu M."/>
            <person name="Wu Y."/>
            <person name="Deng Y."/>
            <person name="Zhang C."/>
            <person name="Bonizzoni M."/>
            <person name="Dermauw W."/>
            <person name="Vontas J."/>
            <person name="Armbruster P."/>
            <person name="Huang X."/>
            <person name="Yang Y."/>
            <person name="Zhang H."/>
            <person name="He W."/>
            <person name="Peng H."/>
            <person name="Liu Y."/>
            <person name="Wu K."/>
            <person name="Chen J."/>
            <person name="Lirakis M."/>
            <person name="Topalis P."/>
            <person name="Van Leeuwen T."/>
            <person name="Hall A.B."/>
            <person name="Jiang X."/>
            <person name="Thorpe C."/>
            <person name="Mueller R.L."/>
            <person name="Sun C."/>
            <person name="Waterhouse R.M."/>
            <person name="Yan G."/>
            <person name="Tu Z.J."/>
            <person name="Fang X."/>
            <person name="James A.A."/>
        </authorList>
    </citation>
    <scope>NUCLEOTIDE SEQUENCE [LARGE SCALE GENOMIC DNA]</scope>
    <source>
        <strain evidence="7">Foshan</strain>
    </source>
</reference>
<dbReference type="PRINTS" id="PR00722">
    <property type="entry name" value="CHYMOTRYPSIN"/>
</dbReference>
<dbReference type="Pfam" id="PF00089">
    <property type="entry name" value="Trypsin"/>
    <property type="match status" value="1"/>
</dbReference>
<evidence type="ECO:0000313" key="7">
    <source>
        <dbReference type="Proteomes" id="UP000069940"/>
    </source>
</evidence>
<dbReference type="PANTHER" id="PTHR24256">
    <property type="entry name" value="TRYPTASE-RELATED"/>
    <property type="match status" value="1"/>
</dbReference>
<dbReference type="InterPro" id="IPR001254">
    <property type="entry name" value="Trypsin_dom"/>
</dbReference>
<dbReference type="Gene3D" id="2.40.10.10">
    <property type="entry name" value="Trypsin-like serine proteases"/>
    <property type="match status" value="2"/>
</dbReference>
<comment type="similarity">
    <text evidence="3">Belongs to the peptidase S1 family. CLIP subfamily.</text>
</comment>
<dbReference type="PROSITE" id="PS50240">
    <property type="entry name" value="TRYPSIN_DOM"/>
    <property type="match status" value="1"/>
</dbReference>
<protein>
    <recommendedName>
        <fullName evidence="5">Peptidase S1 domain-containing protein</fullName>
    </recommendedName>
</protein>
<dbReference type="InterPro" id="IPR009003">
    <property type="entry name" value="Peptidase_S1_PA"/>
</dbReference>
<dbReference type="InterPro" id="IPR001314">
    <property type="entry name" value="Peptidase_S1A"/>
</dbReference>
<organism evidence="6 7">
    <name type="scientific">Aedes albopictus</name>
    <name type="common">Asian tiger mosquito</name>
    <name type="synonym">Stegomyia albopicta</name>
    <dbReference type="NCBI Taxonomy" id="7160"/>
    <lineage>
        <taxon>Eukaryota</taxon>
        <taxon>Metazoa</taxon>
        <taxon>Ecdysozoa</taxon>
        <taxon>Arthropoda</taxon>
        <taxon>Hexapoda</taxon>
        <taxon>Insecta</taxon>
        <taxon>Pterygota</taxon>
        <taxon>Neoptera</taxon>
        <taxon>Endopterygota</taxon>
        <taxon>Diptera</taxon>
        <taxon>Nematocera</taxon>
        <taxon>Culicoidea</taxon>
        <taxon>Culicidae</taxon>
        <taxon>Culicinae</taxon>
        <taxon>Aedini</taxon>
        <taxon>Aedes</taxon>
        <taxon>Stegomyia</taxon>
    </lineage>
</organism>
<dbReference type="EnsemblMetazoa" id="AALFPA23_024407.R36379">
    <property type="protein sequence ID" value="AALFPA23_024407.P36379"/>
    <property type="gene ID" value="AALFPA23_024407"/>
</dbReference>
<dbReference type="RefSeq" id="XP_029723264.2">
    <property type="nucleotide sequence ID" value="XM_029867404.2"/>
</dbReference>
<dbReference type="SUPFAM" id="SSF50494">
    <property type="entry name" value="Trypsin-like serine proteases"/>
    <property type="match status" value="1"/>
</dbReference>
<feature type="signal peptide" evidence="4">
    <location>
        <begin position="1"/>
        <end position="22"/>
    </location>
</feature>
<feature type="chain" id="PRO_5045192758" description="Peptidase S1 domain-containing protein" evidence="4">
    <location>
        <begin position="23"/>
        <end position="496"/>
    </location>
</feature>
<sequence>MMDQVNRVIFLLLMVLVLQCSAINSCFRDEVCVPVRYCPDIRDVIQPEPVYRKRAWEEYRWCHQQSGEELRVCCGQESTSVGKRCFTAKSRKGRCVDPEHCTLAGRFLRGSMQRNASYASDEDVCYHSDADGKDFYCCPDAYVNEPQKDQTPREREKRSLKVENALPSCNRTDGFTGHCVPMSLCDRFGALVLDRIPNLKYETLPDAYKCPSDASDSTSMCCAHPGAPHDFIRHAKAKKLHPENCGLIRTPDLVLGGDEAGLGEFPWMANLMGLRDSIKTAVCTGTLIHARYILTAAHCFTLPIKPISVRLGEHNLSTEEDCVENDCVKYVEYAIANWTSHAKFKRTPGLYDIALVKLDKPAEIIMDRVYPICLPVTQEWLMMKPAELIAPAWGLTEDGRDPDVLRFTTMHTLRERPYYCKQEQMICARGSNGKTHGRGDGGGPLQQAVRYGEQYRMVQFGLISGGTGKRTVDDEAVEVSVLVGYHIKWILHNMDI</sequence>
<dbReference type="Proteomes" id="UP000069940">
    <property type="component" value="Unassembled WGS sequence"/>
</dbReference>
<evidence type="ECO:0000256" key="4">
    <source>
        <dbReference type="SAM" id="SignalP"/>
    </source>
</evidence>
<dbReference type="InterPro" id="IPR051487">
    <property type="entry name" value="Ser/Thr_Proteases_Immune/Dev"/>
</dbReference>
<keyword evidence="4" id="KW-0732">Signal</keyword>
<keyword evidence="2" id="KW-0325">Glycoprotein</keyword>
<name>A0ABM2A4L4_AEDAL</name>
<evidence type="ECO:0000256" key="1">
    <source>
        <dbReference type="ARBA" id="ARBA00023157"/>
    </source>
</evidence>
<reference evidence="6" key="2">
    <citation type="submission" date="2025-05" db="UniProtKB">
        <authorList>
            <consortium name="EnsemblMetazoa"/>
        </authorList>
    </citation>
    <scope>IDENTIFICATION</scope>
    <source>
        <strain evidence="6">Foshan</strain>
    </source>
</reference>
<dbReference type="GeneID" id="109402468"/>
<dbReference type="InterPro" id="IPR043504">
    <property type="entry name" value="Peptidase_S1_PA_chymotrypsin"/>
</dbReference>
<evidence type="ECO:0000313" key="6">
    <source>
        <dbReference type="EnsemblMetazoa" id="AALFPA23_024407.P36379"/>
    </source>
</evidence>
<evidence type="ECO:0000259" key="5">
    <source>
        <dbReference type="PROSITE" id="PS50240"/>
    </source>
</evidence>
<evidence type="ECO:0000256" key="2">
    <source>
        <dbReference type="ARBA" id="ARBA00023180"/>
    </source>
</evidence>
<dbReference type="SMART" id="SM00020">
    <property type="entry name" value="Tryp_SPc"/>
    <property type="match status" value="1"/>
</dbReference>
<dbReference type="InterPro" id="IPR018114">
    <property type="entry name" value="TRYPSIN_HIS"/>
</dbReference>